<gene>
    <name evidence="13" type="ORF">L596_006393</name>
</gene>
<dbReference type="AlphaFoldDB" id="A0A4U8V1X7"/>
<sequence length="243" mass="27273">MALLRRVVFQQLNQTRTLANAITLNLRGEKFFVKQADRQDENAICGYLSTHFIVEEPHSRALNMTVADANTILPYILSSAIDHGMTQIVYESDGKTIAGVRIWGIGQRIPTGKQIEPNLSPTAALLGRLLDQAKTEFWKVIDPKVNRVLRREITSVAAHHQRKGIAKFLANFQADDDSLKKINVQGIVSEASSHANQRLLLTQGYHVVLEILHKDFLDEQGNQIFKCDDGTESLKVLFKPVSF</sequence>
<dbReference type="GO" id="GO:0004059">
    <property type="term" value="F:aralkylamine N-acetyltransferase activity"/>
    <property type="evidence" value="ECO:0007669"/>
    <property type="project" value="UniProtKB-EC"/>
</dbReference>
<evidence type="ECO:0000256" key="7">
    <source>
        <dbReference type="ARBA" id="ARBA00051284"/>
    </source>
</evidence>
<reference evidence="13" key="1">
    <citation type="submission" date="2013-11" db="EMBL/GenBank/DDBJ databases">
        <authorList>
            <person name="Sternberg P."/>
            <person name="Dillman A."/>
            <person name="Macchietto M."/>
        </authorList>
    </citation>
    <scope>NUCLEOTIDE SEQUENCE</scope>
    <source>
        <strain evidence="13">ALL</strain>
    </source>
</reference>
<evidence type="ECO:0000256" key="3">
    <source>
        <dbReference type="ARBA" id="ARBA00038182"/>
    </source>
</evidence>
<comment type="catalytic activity">
    <reaction evidence="7">
        <text>serotonin + (5Z,8Z,11Z,14Z)-eicosatetraenoyl-CoA = N-[(5Z,8Z,11Z,14Z)-eicosatetraenoyl]-serotonin + CoA + H(+)</text>
        <dbReference type="Rhea" id="RHEA:51396"/>
        <dbReference type="ChEBI" id="CHEBI:15378"/>
        <dbReference type="ChEBI" id="CHEBI:57287"/>
        <dbReference type="ChEBI" id="CHEBI:57368"/>
        <dbReference type="ChEBI" id="CHEBI:132255"/>
        <dbReference type="ChEBI" id="CHEBI:350546"/>
    </reaction>
    <physiologicalReaction direction="left-to-right" evidence="7">
        <dbReference type="Rhea" id="RHEA:51397"/>
    </physiologicalReaction>
</comment>
<proteinExistence type="inferred from homology"/>
<reference evidence="13" key="3">
    <citation type="journal article" date="2019" name="G3 (Bethesda)">
        <title>Hybrid Assembly of the Genome of the Entomopathogenic Nematode Steinernema carpocapsae Identifies the X-Chromosome.</title>
        <authorList>
            <person name="Serra L."/>
            <person name="Macchietto M."/>
            <person name="Macias-Munoz A."/>
            <person name="McGill C.J."/>
            <person name="Rodriguez I.M."/>
            <person name="Rodriguez B."/>
            <person name="Murad R."/>
            <person name="Mortazavi A."/>
        </authorList>
    </citation>
    <scope>NUCLEOTIDE SEQUENCE [LARGE SCALE GENOMIC DNA]</scope>
    <source>
        <strain evidence="13">ALL</strain>
    </source>
</reference>
<comment type="pathway">
    <text evidence="2">Aromatic compound metabolism; melatonin biosynthesis; melatonin from serotonin: step 1/2.</text>
</comment>
<dbReference type="InterPro" id="IPR016181">
    <property type="entry name" value="Acyl_CoA_acyltransferase"/>
</dbReference>
<evidence type="ECO:0000256" key="11">
    <source>
        <dbReference type="ARBA" id="ARBA00052335"/>
    </source>
</evidence>
<name>A0A4U8V1X7_STECR</name>
<evidence type="ECO:0000256" key="6">
    <source>
        <dbReference type="ARBA" id="ARBA00050849"/>
    </source>
</evidence>
<comment type="similarity">
    <text evidence="3">Belongs to the acetyltransferase family. AANAT subfamily.</text>
</comment>
<evidence type="ECO:0000313" key="13">
    <source>
        <dbReference type="EMBL" id="TMS39946.1"/>
    </source>
</evidence>
<comment type="catalytic activity">
    <reaction evidence="5">
        <text>dopamine + (9Z)-octadecenoyl-CoA = N-(9Z-octadecanoyl)-dopamine + CoA + H(+)</text>
        <dbReference type="Rhea" id="RHEA:51380"/>
        <dbReference type="ChEBI" id="CHEBI:15378"/>
        <dbReference type="ChEBI" id="CHEBI:31883"/>
        <dbReference type="ChEBI" id="CHEBI:57287"/>
        <dbReference type="ChEBI" id="CHEBI:57387"/>
        <dbReference type="ChEBI" id="CHEBI:59905"/>
    </reaction>
    <physiologicalReaction direction="left-to-right" evidence="5">
        <dbReference type="Rhea" id="RHEA:51381"/>
    </physiologicalReaction>
</comment>
<comment type="caution">
    <text evidence="13">The sequence shown here is derived from an EMBL/GenBank/DDBJ whole genome shotgun (WGS) entry which is preliminary data.</text>
</comment>
<dbReference type="OrthoDB" id="41532at2759"/>
<evidence type="ECO:0000256" key="9">
    <source>
        <dbReference type="ARBA" id="ARBA00051823"/>
    </source>
</evidence>
<organism evidence="13">
    <name type="scientific">Steinernema carpocapsae</name>
    <name type="common">Entomopathogenic nematode</name>
    <dbReference type="NCBI Taxonomy" id="34508"/>
    <lineage>
        <taxon>Eukaryota</taxon>
        <taxon>Metazoa</taxon>
        <taxon>Ecdysozoa</taxon>
        <taxon>Nematoda</taxon>
        <taxon>Chromadorea</taxon>
        <taxon>Rhabditida</taxon>
        <taxon>Tylenchina</taxon>
        <taxon>Panagrolaimomorpha</taxon>
        <taxon>Strongyloidoidea</taxon>
        <taxon>Steinernematidae</taxon>
        <taxon>Steinernema</taxon>
    </lineage>
</organism>
<accession>A0A4U8V1X7</accession>
<dbReference type="PANTHER" id="PTHR20905:SF30">
    <property type="entry name" value="N-ACETYLTRANSFERASE DOMAIN-CONTAINING PROTEIN"/>
    <property type="match status" value="1"/>
</dbReference>
<protein>
    <recommendedName>
        <fullName evidence="4">aralkylamine N-acetyltransferase</fullName>
        <ecNumber evidence="4">2.3.1.87</ecNumber>
    </recommendedName>
</protein>
<comment type="catalytic activity">
    <reaction evidence="8">
        <text>dopamine + acetyl-CoA = N-acetyldopamine + CoA + H(+)</text>
        <dbReference type="Rhea" id="RHEA:51388"/>
        <dbReference type="ChEBI" id="CHEBI:15378"/>
        <dbReference type="ChEBI" id="CHEBI:57287"/>
        <dbReference type="ChEBI" id="CHEBI:57288"/>
        <dbReference type="ChEBI" id="CHEBI:59905"/>
        <dbReference type="ChEBI" id="CHEBI:125678"/>
    </reaction>
    <physiologicalReaction direction="left-to-right" evidence="8">
        <dbReference type="Rhea" id="RHEA:51389"/>
    </physiologicalReaction>
</comment>
<evidence type="ECO:0000256" key="10">
    <source>
        <dbReference type="ARBA" id="ARBA00052178"/>
    </source>
</evidence>
<dbReference type="SUPFAM" id="SSF55729">
    <property type="entry name" value="Acyl-CoA N-acyltransferases (Nat)"/>
    <property type="match status" value="1"/>
</dbReference>
<dbReference type="Gene3D" id="3.40.630.30">
    <property type="match status" value="1"/>
</dbReference>
<dbReference type="FunFam" id="3.40.630.30:FF:000046">
    <property type="entry name" value="Dopamine N-acetyltransferase"/>
    <property type="match status" value="1"/>
</dbReference>
<evidence type="ECO:0000256" key="1">
    <source>
        <dbReference type="ARBA" id="ARBA00022679"/>
    </source>
</evidence>
<reference evidence="13" key="2">
    <citation type="journal article" date="2015" name="Genome Biol.">
        <title>Comparative genomics of Steinernema reveals deeply conserved gene regulatory networks.</title>
        <authorList>
            <person name="Dillman A.R."/>
            <person name="Macchietto M."/>
            <person name="Porter C.F."/>
            <person name="Rogers A."/>
            <person name="Williams B."/>
            <person name="Antoshechkin I."/>
            <person name="Lee M.M."/>
            <person name="Goodwin Z."/>
            <person name="Lu X."/>
            <person name="Lewis E.E."/>
            <person name="Goodrich-Blair H."/>
            <person name="Stock S.P."/>
            <person name="Adams B.J."/>
            <person name="Sternberg P.W."/>
            <person name="Mortazavi A."/>
        </authorList>
    </citation>
    <scope>NUCLEOTIDE SEQUENCE [LARGE SCALE GENOMIC DNA]</scope>
    <source>
        <strain evidence="13">ALL</strain>
    </source>
</reference>
<comment type="catalytic activity">
    <reaction evidence="10">
        <text>serotonin + hexadecanoyl-CoA = N-hexadecanoyl-serotonin + CoA + H(+)</text>
        <dbReference type="Rhea" id="RHEA:51384"/>
        <dbReference type="ChEBI" id="CHEBI:15378"/>
        <dbReference type="ChEBI" id="CHEBI:57287"/>
        <dbReference type="ChEBI" id="CHEBI:57379"/>
        <dbReference type="ChEBI" id="CHEBI:134059"/>
        <dbReference type="ChEBI" id="CHEBI:350546"/>
    </reaction>
    <physiologicalReaction direction="left-to-right" evidence="10">
        <dbReference type="Rhea" id="RHEA:51385"/>
    </physiologicalReaction>
</comment>
<comment type="catalytic activity">
    <reaction evidence="12">
        <text>serotonin + acetyl-CoA = N-acetylserotonin + CoA + H(+)</text>
        <dbReference type="Rhea" id="RHEA:25217"/>
        <dbReference type="ChEBI" id="CHEBI:15378"/>
        <dbReference type="ChEBI" id="CHEBI:17697"/>
        <dbReference type="ChEBI" id="CHEBI:57287"/>
        <dbReference type="ChEBI" id="CHEBI:57288"/>
        <dbReference type="ChEBI" id="CHEBI:350546"/>
        <dbReference type="EC" id="2.3.1.87"/>
    </reaction>
    <physiologicalReaction direction="left-to-right" evidence="12">
        <dbReference type="Rhea" id="RHEA:25218"/>
    </physiologicalReaction>
</comment>
<evidence type="ECO:0000256" key="2">
    <source>
        <dbReference type="ARBA" id="ARBA00037926"/>
    </source>
</evidence>
<comment type="catalytic activity">
    <reaction evidence="6">
        <text>serotonin + octadecanoyl-CoA = N-octadecanoyl-serotonin + CoA + H(+)</text>
        <dbReference type="Rhea" id="RHEA:51400"/>
        <dbReference type="ChEBI" id="CHEBI:15378"/>
        <dbReference type="ChEBI" id="CHEBI:57287"/>
        <dbReference type="ChEBI" id="CHEBI:57394"/>
        <dbReference type="ChEBI" id="CHEBI:134065"/>
        <dbReference type="ChEBI" id="CHEBI:350546"/>
    </reaction>
    <physiologicalReaction direction="left-to-right" evidence="6">
        <dbReference type="Rhea" id="RHEA:51401"/>
    </physiologicalReaction>
</comment>
<evidence type="ECO:0000256" key="8">
    <source>
        <dbReference type="ARBA" id="ARBA00051711"/>
    </source>
</evidence>
<dbReference type="STRING" id="34508.A0A4U8V1X7"/>
<evidence type="ECO:0000256" key="12">
    <source>
        <dbReference type="ARBA" id="ARBA00052491"/>
    </source>
</evidence>
<dbReference type="EMBL" id="AZBU02000001">
    <property type="protein sequence ID" value="TMS39946.1"/>
    <property type="molecule type" value="Genomic_DNA"/>
</dbReference>
<comment type="catalytic activity">
    <reaction evidence="11">
        <text>dopamine + hexadecanoyl-CoA = N-hexadecanoyl-dopamine + CoA + H(+)</text>
        <dbReference type="Rhea" id="RHEA:51376"/>
        <dbReference type="ChEBI" id="CHEBI:15378"/>
        <dbReference type="ChEBI" id="CHEBI:57287"/>
        <dbReference type="ChEBI" id="CHEBI:57379"/>
        <dbReference type="ChEBI" id="CHEBI:59905"/>
        <dbReference type="ChEBI" id="CHEBI:134058"/>
    </reaction>
    <physiologicalReaction direction="left-to-right" evidence="11">
        <dbReference type="Rhea" id="RHEA:51377"/>
    </physiologicalReaction>
</comment>
<comment type="catalytic activity">
    <reaction evidence="9">
        <text>serotonin + (9Z)-octadecenoyl-CoA = N-(9Z-octadecenoyl)-serotonin + CoA + H(+)</text>
        <dbReference type="Rhea" id="RHEA:51392"/>
        <dbReference type="ChEBI" id="CHEBI:15378"/>
        <dbReference type="ChEBI" id="CHEBI:57287"/>
        <dbReference type="ChEBI" id="CHEBI:57387"/>
        <dbReference type="ChEBI" id="CHEBI:134064"/>
        <dbReference type="ChEBI" id="CHEBI:350546"/>
    </reaction>
    <physiologicalReaction direction="left-to-right" evidence="9">
        <dbReference type="Rhea" id="RHEA:51393"/>
    </physiologicalReaction>
</comment>
<dbReference type="PANTHER" id="PTHR20905">
    <property type="entry name" value="N-ACETYLTRANSFERASE-RELATED"/>
    <property type="match status" value="1"/>
</dbReference>
<evidence type="ECO:0000256" key="4">
    <source>
        <dbReference type="ARBA" id="ARBA00039114"/>
    </source>
</evidence>
<keyword evidence="1" id="KW-0808">Transferase</keyword>
<evidence type="ECO:0000256" key="5">
    <source>
        <dbReference type="ARBA" id="ARBA00050189"/>
    </source>
</evidence>
<dbReference type="EC" id="2.3.1.87" evidence="4"/>